<accession>A0ACB7YDG4</accession>
<dbReference type="Proteomes" id="UP000828048">
    <property type="component" value="Chromosome 8"/>
</dbReference>
<evidence type="ECO:0000313" key="1">
    <source>
        <dbReference type="EMBL" id="KAH7851357.1"/>
    </source>
</evidence>
<protein>
    <submittedName>
        <fullName evidence="1">Uncharacterized protein</fullName>
    </submittedName>
</protein>
<comment type="caution">
    <text evidence="1">The sequence shown here is derived from an EMBL/GenBank/DDBJ whole genome shotgun (WGS) entry which is preliminary data.</text>
</comment>
<dbReference type="EMBL" id="CM037158">
    <property type="protein sequence ID" value="KAH7851357.1"/>
    <property type="molecule type" value="Genomic_DNA"/>
</dbReference>
<organism evidence="1 2">
    <name type="scientific">Vaccinium darrowii</name>
    <dbReference type="NCBI Taxonomy" id="229202"/>
    <lineage>
        <taxon>Eukaryota</taxon>
        <taxon>Viridiplantae</taxon>
        <taxon>Streptophyta</taxon>
        <taxon>Embryophyta</taxon>
        <taxon>Tracheophyta</taxon>
        <taxon>Spermatophyta</taxon>
        <taxon>Magnoliopsida</taxon>
        <taxon>eudicotyledons</taxon>
        <taxon>Gunneridae</taxon>
        <taxon>Pentapetalae</taxon>
        <taxon>asterids</taxon>
        <taxon>Ericales</taxon>
        <taxon>Ericaceae</taxon>
        <taxon>Vaccinioideae</taxon>
        <taxon>Vaccinieae</taxon>
        <taxon>Vaccinium</taxon>
    </lineage>
</organism>
<keyword evidence="2" id="KW-1185">Reference proteome</keyword>
<evidence type="ECO:0000313" key="2">
    <source>
        <dbReference type="Proteomes" id="UP000828048"/>
    </source>
</evidence>
<sequence>MAHTASELSIQPSYPPMESLDLSDNSLTGPVPENLRNFPITSFHPGNSLLIFPNGLPFQSDIPVQVSEGGKHPSSKFSIRVAIIVASVEAAVMIAFVLFAYRRAQHRDFHIKRGLSGKTAGNDVKLGRFSKAKETPEALPTSSGFGNDHSLNSNSRSFSKQTEFGTEIIEHVPDNRPVTSERKYSSYSPVSSSPRFNDAIKQPVTLDVKSPDRLAGELFLVDASLGFTAKELSRAPAEVLGRSSLSTLYKTTLDSGHVLIVKWLRKGLVKNKKEFAKEVKKIGSIRHPAVVPSRAYYWGPREQENHILADYVQGDSLGLHLYETTPRRYSRLSFSQRLKVAVDVAQSLKYLHDRGLPHGNLKPTNILTVGPDLNARLTDHCLHRLMTPPGIAEQILNLGALGYCAPELATAAKPVPSLKSDVYAIGVILMELLTRKSAGDIISGQPGAVDLTDWVRLCNQEGGPHTDTGVRDLIGLYHFPGEGGESVKPSFLGLRFSMAKRKVKNKKSASSPKFEKKEEDTFRDQDVDRRSAAIRAIRDVEIDHLLTELRLLRSNFNKQQRQTPVLQFFTENLPNLSLVKNGKGQYEVQWKDKGGTLPMNQADGIDIHASLLHQMSAAYPDRSSTAIPSFGGFELSSQAVTASLLGADNLQIKDFVLEEPSDTQMLCLQDGLQTPGVTSHRMSVGMTPKTLRLPKNGEMLLSVHGSPLGVYKEDNMESIRESEEG</sequence>
<reference evidence="1 2" key="1">
    <citation type="journal article" date="2021" name="Hortic Res">
        <title>High-quality reference genome and annotation aids understanding of berry development for evergreen blueberry (Vaccinium darrowii).</title>
        <authorList>
            <person name="Yu J."/>
            <person name="Hulse-Kemp A.M."/>
            <person name="Babiker E."/>
            <person name="Staton M."/>
        </authorList>
    </citation>
    <scope>NUCLEOTIDE SEQUENCE [LARGE SCALE GENOMIC DNA]</scope>
    <source>
        <strain evidence="2">cv. NJ 8807/NJ 8810</strain>
        <tissue evidence="1">Young leaf</tissue>
    </source>
</reference>
<proteinExistence type="predicted"/>
<gene>
    <name evidence="1" type="ORF">Vadar_010474</name>
</gene>
<name>A0ACB7YDG4_9ERIC</name>